<dbReference type="InterPro" id="IPR003362">
    <property type="entry name" value="Bact_transf"/>
</dbReference>
<comment type="similarity">
    <text evidence="1">Belongs to the bacterial sugar transferase family.</text>
</comment>
<sequence length="204" mass="23158">MVDAPSLSLSQSLVKRIFDFILALLGLLCVWWLIAIAFMAACLDTRSNGFFVQQRVGKGGRAFKVVKIKTMRPDTMTTTTVTRSGDPRITPLGRFFRKTKIDELPQLWNVLLGQMSFVGPRPDVPGYADTLVGVEQAVLSIRPGITGPATLKYRNEEEILASQPEPERYNREVIYPDKVQVNLQYIRDWTFWGDIRYILQTVFG</sequence>
<name>A0ABT2R158_9GAMM</name>
<evidence type="ECO:0000313" key="5">
    <source>
        <dbReference type="Proteomes" id="UP001064106"/>
    </source>
</evidence>
<feature type="transmembrane region" description="Helical" evidence="2">
    <location>
        <begin position="20"/>
        <end position="43"/>
    </location>
</feature>
<comment type="caution">
    <text evidence="4">The sequence shown here is derived from an EMBL/GenBank/DDBJ whole genome shotgun (WGS) entry which is preliminary data.</text>
</comment>
<keyword evidence="2" id="KW-0812">Transmembrane</keyword>
<keyword evidence="2" id="KW-1133">Transmembrane helix</keyword>
<evidence type="ECO:0000256" key="2">
    <source>
        <dbReference type="SAM" id="Phobius"/>
    </source>
</evidence>
<feature type="domain" description="Bacterial sugar transferase" evidence="3">
    <location>
        <begin position="15"/>
        <end position="203"/>
    </location>
</feature>
<dbReference type="Proteomes" id="UP001064106">
    <property type="component" value="Unassembled WGS sequence"/>
</dbReference>
<evidence type="ECO:0000256" key="1">
    <source>
        <dbReference type="ARBA" id="ARBA00006464"/>
    </source>
</evidence>
<dbReference type="EMBL" id="ARXS01000016">
    <property type="protein sequence ID" value="MCU5783488.1"/>
    <property type="molecule type" value="Genomic_DNA"/>
</dbReference>
<dbReference type="PANTHER" id="PTHR30576:SF20">
    <property type="entry name" value="QUINOVOSAMINEPHOSPHOTRANSFERAE-RELATED"/>
    <property type="match status" value="1"/>
</dbReference>
<dbReference type="Pfam" id="PF02397">
    <property type="entry name" value="Bac_transf"/>
    <property type="match status" value="1"/>
</dbReference>
<protein>
    <submittedName>
        <fullName evidence="4">Undecaprenyl-phosphate galactose phosphotransferase</fullName>
    </submittedName>
</protein>
<evidence type="ECO:0000259" key="3">
    <source>
        <dbReference type="Pfam" id="PF02397"/>
    </source>
</evidence>
<keyword evidence="5" id="KW-1185">Reference proteome</keyword>
<evidence type="ECO:0000313" key="4">
    <source>
        <dbReference type="EMBL" id="MCU5783488.1"/>
    </source>
</evidence>
<organism evidence="4 5">
    <name type="scientific">Alloalcanivorax balearicus MACL04</name>
    <dbReference type="NCBI Taxonomy" id="1177182"/>
    <lineage>
        <taxon>Bacteria</taxon>
        <taxon>Pseudomonadati</taxon>
        <taxon>Pseudomonadota</taxon>
        <taxon>Gammaproteobacteria</taxon>
        <taxon>Oceanospirillales</taxon>
        <taxon>Alcanivoracaceae</taxon>
        <taxon>Alloalcanivorax</taxon>
    </lineage>
</organism>
<dbReference type="PANTHER" id="PTHR30576">
    <property type="entry name" value="COLANIC BIOSYNTHESIS UDP-GLUCOSE LIPID CARRIER TRANSFERASE"/>
    <property type="match status" value="1"/>
</dbReference>
<accession>A0ABT2R158</accession>
<keyword evidence="2" id="KW-0472">Membrane</keyword>
<reference evidence="4" key="1">
    <citation type="submission" date="2012-09" db="EMBL/GenBank/DDBJ databases">
        <title>Genome Sequence of alkane-degrading Bacterium Alcanivorax balearicus MACL04.</title>
        <authorList>
            <person name="Lai Q."/>
            <person name="Shao Z."/>
        </authorList>
    </citation>
    <scope>NUCLEOTIDE SEQUENCE</scope>
    <source>
        <strain evidence="4">MACL04</strain>
    </source>
</reference>
<proteinExistence type="inferred from homology"/>
<gene>
    <name evidence="4" type="ORF">MA04_02788</name>
</gene>